<evidence type="ECO:0000313" key="5">
    <source>
        <dbReference type="Proteomes" id="UP000191408"/>
    </source>
</evidence>
<dbReference type="PANTHER" id="PTHR24198">
    <property type="entry name" value="ANKYRIN REPEAT AND PROTEIN KINASE DOMAIN-CONTAINING PROTEIN"/>
    <property type="match status" value="1"/>
</dbReference>
<keyword evidence="2 3" id="KW-0040">ANK repeat</keyword>
<feature type="repeat" description="ANK" evidence="3">
    <location>
        <begin position="438"/>
        <end position="470"/>
    </location>
</feature>
<dbReference type="OrthoDB" id="1577640at2759"/>
<organism evidence="4 5">
    <name type="scientific">Penicillium polonicum</name>
    <dbReference type="NCBI Taxonomy" id="60169"/>
    <lineage>
        <taxon>Eukaryota</taxon>
        <taxon>Fungi</taxon>
        <taxon>Dikarya</taxon>
        <taxon>Ascomycota</taxon>
        <taxon>Pezizomycotina</taxon>
        <taxon>Eurotiomycetes</taxon>
        <taxon>Eurotiomycetidae</taxon>
        <taxon>Eurotiales</taxon>
        <taxon>Aspergillaceae</taxon>
        <taxon>Penicillium</taxon>
    </lineage>
</organism>
<protein>
    <submittedName>
        <fullName evidence="4">Uncharacterized protein</fullName>
    </submittedName>
</protein>
<dbReference type="InterPro" id="IPR036770">
    <property type="entry name" value="Ankyrin_rpt-contain_sf"/>
</dbReference>
<name>A0A1V6P1A0_PENPO</name>
<dbReference type="Proteomes" id="UP000191408">
    <property type="component" value="Unassembled WGS sequence"/>
</dbReference>
<keyword evidence="1" id="KW-0677">Repeat</keyword>
<sequence length="536" mass="59453">MADPLTAVGSAAAILQLATAAATTSLKVYQLVSTIKNAPREIQNLGRDIKDFHTLVQHLSEALKSAEICELINREKPISRAVADLQYPIGKCELSCRQVESKLGLQLQLDKAEGSGNPDTGEYKKDRVWVRDWMWPIRRKEVYQLISELQRTRLLFSDAMGSLTLMLILRSSATAMKDSALQKDRQEDAGLKLQQMALTDELSRITLVEENKKSTDPKYVEELIAAVRRQSILSVELLLEHIDVNARDLRDGRTAISVAAEIGDVEITKLLIKHGASVNIRQYSLSKRSLGSALNERPLMVSGRLPIYWAVTKRQSAVVKLLLKYGASPNARTTAGRTVIQEACYMNDATSVRMLLEAGADIDGSNLSSGWTGVHEAANCGHNEVLRVLLEFKPLLDVPAVGEAEAFAPLHLSIRRRWTKTTKLLLSSGADPNVLMAEDMTPLHLATSAGMITELDLLLDWGASINAQDARLRETPLHKAARNLEIAAIQRLCERGADIDMKNIDGMTYQEVLECAKRYPNDWHVDPVLGSFCYFF</sequence>
<accession>A0A1V6P1A0</accession>
<feature type="repeat" description="ANK" evidence="3">
    <location>
        <begin position="472"/>
        <end position="504"/>
    </location>
</feature>
<evidence type="ECO:0000313" key="4">
    <source>
        <dbReference type="EMBL" id="OQD70721.1"/>
    </source>
</evidence>
<feature type="repeat" description="ANK" evidence="3">
    <location>
        <begin position="302"/>
        <end position="334"/>
    </location>
</feature>
<dbReference type="SUPFAM" id="SSF48403">
    <property type="entry name" value="Ankyrin repeat"/>
    <property type="match status" value="2"/>
</dbReference>
<dbReference type="PANTHER" id="PTHR24198:SF165">
    <property type="entry name" value="ANKYRIN REPEAT-CONTAINING PROTEIN-RELATED"/>
    <property type="match status" value="1"/>
</dbReference>
<dbReference type="InterPro" id="IPR002110">
    <property type="entry name" value="Ankyrin_rpt"/>
</dbReference>
<comment type="caution">
    <text evidence="4">The sequence shown here is derived from an EMBL/GenBank/DDBJ whole genome shotgun (WGS) entry which is preliminary data.</text>
</comment>
<feature type="repeat" description="ANK" evidence="3">
    <location>
        <begin position="335"/>
        <end position="367"/>
    </location>
</feature>
<dbReference type="Pfam" id="PF12796">
    <property type="entry name" value="Ank_2"/>
    <property type="match status" value="2"/>
</dbReference>
<dbReference type="EMBL" id="MDYM01000001">
    <property type="protein sequence ID" value="OQD70721.1"/>
    <property type="molecule type" value="Genomic_DNA"/>
</dbReference>
<dbReference type="AlphaFoldDB" id="A0A1V6P1A0"/>
<proteinExistence type="predicted"/>
<feature type="repeat" description="ANK" evidence="3">
    <location>
        <begin position="405"/>
        <end position="437"/>
    </location>
</feature>
<dbReference type="PROSITE" id="PS50297">
    <property type="entry name" value="ANK_REP_REGION"/>
    <property type="match status" value="6"/>
</dbReference>
<gene>
    <name evidence="4" type="ORF">PENPOL_c001G01095</name>
</gene>
<dbReference type="PRINTS" id="PR01415">
    <property type="entry name" value="ANKYRIN"/>
</dbReference>
<evidence type="ECO:0000256" key="3">
    <source>
        <dbReference type="PROSITE-ProRule" id="PRU00023"/>
    </source>
</evidence>
<dbReference type="Gene3D" id="1.25.40.20">
    <property type="entry name" value="Ankyrin repeat-containing domain"/>
    <property type="match status" value="2"/>
</dbReference>
<dbReference type="PROSITE" id="PS50088">
    <property type="entry name" value="ANK_REPEAT"/>
    <property type="match status" value="6"/>
</dbReference>
<dbReference type="STRING" id="60169.A0A1V6P1A0"/>
<feature type="repeat" description="ANK" evidence="3">
    <location>
        <begin position="251"/>
        <end position="283"/>
    </location>
</feature>
<keyword evidence="5" id="KW-1185">Reference proteome</keyword>
<dbReference type="SMART" id="SM00248">
    <property type="entry name" value="ANK"/>
    <property type="match status" value="7"/>
</dbReference>
<reference evidence="5" key="1">
    <citation type="journal article" date="2017" name="Nat. Microbiol.">
        <title>Global analysis of biosynthetic gene clusters reveals vast potential of secondary metabolite production in Penicillium species.</title>
        <authorList>
            <person name="Nielsen J.C."/>
            <person name="Grijseels S."/>
            <person name="Prigent S."/>
            <person name="Ji B."/>
            <person name="Dainat J."/>
            <person name="Nielsen K.F."/>
            <person name="Frisvad J.C."/>
            <person name="Workman M."/>
            <person name="Nielsen J."/>
        </authorList>
    </citation>
    <scope>NUCLEOTIDE SEQUENCE [LARGE SCALE GENOMIC DNA]</scope>
    <source>
        <strain evidence="5">IBT 4502</strain>
    </source>
</reference>
<evidence type="ECO:0000256" key="1">
    <source>
        <dbReference type="ARBA" id="ARBA00022737"/>
    </source>
</evidence>
<evidence type="ECO:0000256" key="2">
    <source>
        <dbReference type="ARBA" id="ARBA00023043"/>
    </source>
</evidence>